<name>A0A067KDT8_JATCU</name>
<keyword evidence="3" id="KW-1185">Reference proteome</keyword>
<dbReference type="AlphaFoldDB" id="A0A067KDT8"/>
<accession>A0A067KDT8</accession>
<dbReference type="InterPro" id="IPR004252">
    <property type="entry name" value="Probable_transposase_24"/>
</dbReference>
<evidence type="ECO:0000313" key="2">
    <source>
        <dbReference type="EMBL" id="KDP30024.1"/>
    </source>
</evidence>
<feature type="compositionally biased region" description="Low complexity" evidence="1">
    <location>
        <begin position="32"/>
        <end position="68"/>
    </location>
</feature>
<feature type="region of interest" description="Disordered" evidence="1">
    <location>
        <begin position="1"/>
        <end position="68"/>
    </location>
</feature>
<protein>
    <submittedName>
        <fullName evidence="2">Uncharacterized protein</fullName>
    </submittedName>
</protein>
<sequence length="277" mass="30574">MARGRPFDSDASGSGSHGGRGPGHSARGRGGSIPPSSSGMSGASSSAQRPVLSLSHPSSGTSGASSSAQRPVLLSCTVTYCASIYPSSRASRQIMRIIKLQLHKEGYTWDVVPQEVRDFYWEEFQEIWESWQKAWKDPAFKRKPEIFAQNRHSETGSDEAGTSRHTGGSISAIETARLLVFTYTHTKDHDLNTFVDRRAGSVNENYTIARERLVSSQTNESEAESRTDEVALYLEAVGGEKKRKHRVSSITVLLRLSISRFCTQRTTTARAHYRGVY</sequence>
<feature type="region of interest" description="Disordered" evidence="1">
    <location>
        <begin position="147"/>
        <end position="167"/>
    </location>
</feature>
<dbReference type="Proteomes" id="UP000027138">
    <property type="component" value="Unassembled WGS sequence"/>
</dbReference>
<proteinExistence type="predicted"/>
<dbReference type="EMBL" id="KK914717">
    <property type="protein sequence ID" value="KDP30024.1"/>
    <property type="molecule type" value="Genomic_DNA"/>
</dbReference>
<evidence type="ECO:0000313" key="3">
    <source>
        <dbReference type="Proteomes" id="UP000027138"/>
    </source>
</evidence>
<gene>
    <name evidence="2" type="ORF">JCGZ_18600</name>
</gene>
<dbReference type="OrthoDB" id="1302510at2759"/>
<organism evidence="2 3">
    <name type="scientific">Jatropha curcas</name>
    <name type="common">Barbados nut</name>
    <dbReference type="NCBI Taxonomy" id="180498"/>
    <lineage>
        <taxon>Eukaryota</taxon>
        <taxon>Viridiplantae</taxon>
        <taxon>Streptophyta</taxon>
        <taxon>Embryophyta</taxon>
        <taxon>Tracheophyta</taxon>
        <taxon>Spermatophyta</taxon>
        <taxon>Magnoliopsida</taxon>
        <taxon>eudicotyledons</taxon>
        <taxon>Gunneridae</taxon>
        <taxon>Pentapetalae</taxon>
        <taxon>rosids</taxon>
        <taxon>fabids</taxon>
        <taxon>Malpighiales</taxon>
        <taxon>Euphorbiaceae</taxon>
        <taxon>Crotonoideae</taxon>
        <taxon>Jatropheae</taxon>
        <taxon>Jatropha</taxon>
    </lineage>
</organism>
<reference evidence="2 3" key="1">
    <citation type="journal article" date="2014" name="PLoS ONE">
        <title>Global Analysis of Gene Expression Profiles in Physic Nut (Jatropha curcas L.) Seedlings Exposed to Salt Stress.</title>
        <authorList>
            <person name="Zhang L."/>
            <person name="Zhang C."/>
            <person name="Wu P."/>
            <person name="Chen Y."/>
            <person name="Li M."/>
            <person name="Jiang H."/>
            <person name="Wu G."/>
        </authorList>
    </citation>
    <scope>NUCLEOTIDE SEQUENCE [LARGE SCALE GENOMIC DNA]</scope>
    <source>
        <strain evidence="3">cv. GZQX0401</strain>
        <tissue evidence="2">Young leaves</tissue>
    </source>
</reference>
<dbReference type="Pfam" id="PF03004">
    <property type="entry name" value="Transposase_24"/>
    <property type="match status" value="1"/>
</dbReference>
<evidence type="ECO:0000256" key="1">
    <source>
        <dbReference type="SAM" id="MobiDB-lite"/>
    </source>
</evidence>